<feature type="compositionally biased region" description="Acidic residues" evidence="1">
    <location>
        <begin position="24"/>
        <end position="48"/>
    </location>
</feature>
<dbReference type="EMBL" id="JARJCM010000023">
    <property type="protein sequence ID" value="KAJ7040105.1"/>
    <property type="molecule type" value="Genomic_DNA"/>
</dbReference>
<proteinExistence type="predicted"/>
<reference evidence="2" key="1">
    <citation type="submission" date="2023-03" db="EMBL/GenBank/DDBJ databases">
        <title>Massive genome expansion in bonnet fungi (Mycena s.s.) driven by repeated elements and novel gene families across ecological guilds.</title>
        <authorList>
            <consortium name="Lawrence Berkeley National Laboratory"/>
            <person name="Harder C.B."/>
            <person name="Miyauchi S."/>
            <person name="Viragh M."/>
            <person name="Kuo A."/>
            <person name="Thoen E."/>
            <person name="Andreopoulos B."/>
            <person name="Lu D."/>
            <person name="Skrede I."/>
            <person name="Drula E."/>
            <person name="Henrissat B."/>
            <person name="Morin E."/>
            <person name="Kohler A."/>
            <person name="Barry K."/>
            <person name="LaButti K."/>
            <person name="Morin E."/>
            <person name="Salamov A."/>
            <person name="Lipzen A."/>
            <person name="Mereny Z."/>
            <person name="Hegedus B."/>
            <person name="Baldrian P."/>
            <person name="Stursova M."/>
            <person name="Weitz H."/>
            <person name="Taylor A."/>
            <person name="Grigoriev I.V."/>
            <person name="Nagy L.G."/>
            <person name="Martin F."/>
            <person name="Kauserud H."/>
        </authorList>
    </citation>
    <scope>NUCLEOTIDE SEQUENCE</scope>
    <source>
        <strain evidence="2">CBHHK200</strain>
    </source>
</reference>
<dbReference type="Proteomes" id="UP001218188">
    <property type="component" value="Unassembled WGS sequence"/>
</dbReference>
<protein>
    <submittedName>
        <fullName evidence="2">Uncharacterized protein</fullName>
    </submittedName>
</protein>
<evidence type="ECO:0000313" key="2">
    <source>
        <dbReference type="EMBL" id="KAJ7040105.1"/>
    </source>
</evidence>
<keyword evidence="3" id="KW-1185">Reference proteome</keyword>
<sequence length="158" mass="17253">MADSTKKESEKHPASDQALAEPNSDSDTESDYDDMPELVPVADEDEDACVPTGPYSGTKPVDPRLFAHQGTVARPQWTVTDPLRGATLLKGEDYAHPDYLLAQQDAAFKLIISYDIACQCRADQSRNMKPAPAFHRAAKEVPCPFAQTGAVNMVKAKF</sequence>
<feature type="compositionally biased region" description="Basic and acidic residues" evidence="1">
    <location>
        <begin position="1"/>
        <end position="14"/>
    </location>
</feature>
<evidence type="ECO:0000313" key="3">
    <source>
        <dbReference type="Proteomes" id="UP001218188"/>
    </source>
</evidence>
<evidence type="ECO:0000256" key="1">
    <source>
        <dbReference type="SAM" id="MobiDB-lite"/>
    </source>
</evidence>
<organism evidence="2 3">
    <name type="scientific">Mycena alexandri</name>
    <dbReference type="NCBI Taxonomy" id="1745969"/>
    <lineage>
        <taxon>Eukaryota</taxon>
        <taxon>Fungi</taxon>
        <taxon>Dikarya</taxon>
        <taxon>Basidiomycota</taxon>
        <taxon>Agaricomycotina</taxon>
        <taxon>Agaricomycetes</taxon>
        <taxon>Agaricomycetidae</taxon>
        <taxon>Agaricales</taxon>
        <taxon>Marasmiineae</taxon>
        <taxon>Mycenaceae</taxon>
        <taxon>Mycena</taxon>
    </lineage>
</organism>
<comment type="caution">
    <text evidence="2">The sequence shown here is derived from an EMBL/GenBank/DDBJ whole genome shotgun (WGS) entry which is preliminary data.</text>
</comment>
<dbReference type="AlphaFoldDB" id="A0AAD6T814"/>
<name>A0AAD6T814_9AGAR</name>
<gene>
    <name evidence="2" type="ORF">C8F04DRAFT_1254248</name>
</gene>
<accession>A0AAD6T814</accession>
<feature type="region of interest" description="Disordered" evidence="1">
    <location>
        <begin position="1"/>
        <end position="63"/>
    </location>
</feature>